<keyword evidence="3 5" id="KW-0326">Glycosidase</keyword>
<dbReference type="RefSeq" id="WP_185042695.1">
    <property type="nucleotide sequence ID" value="NZ_BAABFG010000005.1"/>
</dbReference>
<accession>A0A7W7H264</accession>
<gene>
    <name evidence="5" type="ORF">BJY16_005771</name>
</gene>
<dbReference type="SUPFAM" id="SSF75005">
    <property type="entry name" value="Arabinanase/levansucrase/invertase"/>
    <property type="match status" value="1"/>
</dbReference>
<dbReference type="PANTHER" id="PTHR43101">
    <property type="entry name" value="BETA-FRUCTOSIDASE"/>
    <property type="match status" value="1"/>
</dbReference>
<dbReference type="AlphaFoldDB" id="A0A7W7H264"/>
<dbReference type="Proteomes" id="UP000546162">
    <property type="component" value="Unassembled WGS sequence"/>
</dbReference>
<dbReference type="Gene3D" id="2.115.10.20">
    <property type="entry name" value="Glycosyl hydrolase domain, family 43"/>
    <property type="match status" value="1"/>
</dbReference>
<keyword evidence="6" id="KW-1185">Reference proteome</keyword>
<reference evidence="5 6" key="1">
    <citation type="submission" date="2020-08" db="EMBL/GenBank/DDBJ databases">
        <title>Sequencing the genomes of 1000 actinobacteria strains.</title>
        <authorList>
            <person name="Klenk H.-P."/>
        </authorList>
    </citation>
    <scope>NUCLEOTIDE SEQUENCE [LARGE SCALE GENOMIC DNA]</scope>
    <source>
        <strain evidence="5 6">DSM 45809</strain>
    </source>
</reference>
<dbReference type="EC" id="3.2.1.26" evidence="5"/>
<comment type="caution">
    <text evidence="5">The sequence shown here is derived from an EMBL/GenBank/DDBJ whole genome shotgun (WGS) entry which is preliminary data.</text>
</comment>
<name>A0A7W7H264_9ACTN</name>
<dbReference type="Pfam" id="PF00251">
    <property type="entry name" value="Glyco_hydro_32N"/>
    <property type="match status" value="1"/>
</dbReference>
<organism evidence="5 6">
    <name type="scientific">Actinoplanes octamycinicus</name>
    <dbReference type="NCBI Taxonomy" id="135948"/>
    <lineage>
        <taxon>Bacteria</taxon>
        <taxon>Bacillati</taxon>
        <taxon>Actinomycetota</taxon>
        <taxon>Actinomycetes</taxon>
        <taxon>Micromonosporales</taxon>
        <taxon>Micromonosporaceae</taxon>
        <taxon>Actinoplanes</taxon>
    </lineage>
</organism>
<keyword evidence="2 5" id="KW-0378">Hydrolase</keyword>
<protein>
    <submittedName>
        <fullName evidence="5">Beta-fructofuranosidase</fullName>
        <ecNumber evidence="5">3.2.1.26</ecNumber>
    </submittedName>
</protein>
<evidence type="ECO:0000313" key="6">
    <source>
        <dbReference type="Proteomes" id="UP000546162"/>
    </source>
</evidence>
<dbReference type="InterPro" id="IPR023296">
    <property type="entry name" value="Glyco_hydro_beta-prop_sf"/>
</dbReference>
<comment type="similarity">
    <text evidence="1">Belongs to the glycosyl hydrolase 32 family.</text>
</comment>
<dbReference type="CDD" id="cd18609">
    <property type="entry name" value="GH32-like"/>
    <property type="match status" value="1"/>
</dbReference>
<evidence type="ECO:0000259" key="4">
    <source>
        <dbReference type="Pfam" id="PF00251"/>
    </source>
</evidence>
<dbReference type="PANTHER" id="PTHR43101:SF1">
    <property type="entry name" value="BETA-FRUCTOSIDASE"/>
    <property type="match status" value="1"/>
</dbReference>
<evidence type="ECO:0000256" key="3">
    <source>
        <dbReference type="ARBA" id="ARBA00023295"/>
    </source>
</evidence>
<sequence length="314" mass="34972">MLRRDDLWIWDSWPVEDGDDRHLFYLQAPRALGDPIARHTHAAVGHAVSPDWEHWTILPDALTAAPSPAWDDLAIWTGSIVRGDTGRWHFFYTALSQHEGGRVQRIGRADSDDLITWRRAGPQPLLCADPRWYETIDQMDWHEETWRDPWVLRDPDGDGWHMLITARARTGPRNDRGVIGHARSADFDTWEVQPPLTAPAGFGHMEVPQVSLIDGRPVLTFCCLAQELSAERRQATPLTGMWSAPGSSIIGPYDVAAAIPFDDPSIYAAHLVNLADGKPALLGFANDRGGHGFDGAIPPPIRVILRRDGTVTQS</sequence>
<feature type="domain" description="Glycosyl hydrolase family 32 N-terminal" evidence="4">
    <location>
        <begin position="22"/>
        <end position="286"/>
    </location>
</feature>
<proteinExistence type="inferred from homology"/>
<evidence type="ECO:0000313" key="5">
    <source>
        <dbReference type="EMBL" id="MBB4742312.1"/>
    </source>
</evidence>
<dbReference type="InterPro" id="IPR013148">
    <property type="entry name" value="Glyco_hydro_32_N"/>
</dbReference>
<evidence type="ECO:0000256" key="2">
    <source>
        <dbReference type="ARBA" id="ARBA00022801"/>
    </source>
</evidence>
<dbReference type="InterPro" id="IPR051214">
    <property type="entry name" value="GH32_Enzymes"/>
</dbReference>
<evidence type="ECO:0000256" key="1">
    <source>
        <dbReference type="ARBA" id="ARBA00009902"/>
    </source>
</evidence>
<dbReference type="GO" id="GO:0004564">
    <property type="term" value="F:beta-fructofuranosidase activity"/>
    <property type="evidence" value="ECO:0007669"/>
    <property type="project" value="UniProtKB-EC"/>
</dbReference>
<dbReference type="EMBL" id="JACHNB010000001">
    <property type="protein sequence ID" value="MBB4742312.1"/>
    <property type="molecule type" value="Genomic_DNA"/>
</dbReference>